<dbReference type="Proteomes" id="UP000253153">
    <property type="component" value="Unassembled WGS sequence"/>
</dbReference>
<keyword evidence="4" id="KW-1185">Reference proteome</keyword>
<comment type="caution">
    <text evidence="3">The sequence shown here is derived from an EMBL/GenBank/DDBJ whole genome shotgun (WGS) entry which is preliminary data.</text>
</comment>
<keyword evidence="2" id="KW-1133">Transmembrane helix</keyword>
<feature type="compositionally biased region" description="Basic and acidic residues" evidence="1">
    <location>
        <begin position="99"/>
        <end position="114"/>
    </location>
</feature>
<name>A0A366S9A2_9HYPO</name>
<accession>A0A366S9A2</accession>
<evidence type="ECO:0000313" key="3">
    <source>
        <dbReference type="EMBL" id="RBR25290.1"/>
    </source>
</evidence>
<keyword evidence="2" id="KW-0472">Membrane</keyword>
<dbReference type="GeneID" id="41991345"/>
<evidence type="ECO:0000256" key="2">
    <source>
        <dbReference type="SAM" id="Phobius"/>
    </source>
</evidence>
<keyword evidence="2" id="KW-0812">Transmembrane</keyword>
<evidence type="ECO:0000256" key="1">
    <source>
        <dbReference type="SAM" id="MobiDB-lite"/>
    </source>
</evidence>
<dbReference type="AlphaFoldDB" id="A0A366S9A2"/>
<feature type="compositionally biased region" description="Basic residues" evidence="1">
    <location>
        <begin position="82"/>
        <end position="98"/>
    </location>
</feature>
<dbReference type="EMBL" id="QKXC01000040">
    <property type="protein sequence ID" value="RBR25290.1"/>
    <property type="molecule type" value="Genomic_DNA"/>
</dbReference>
<dbReference type="RefSeq" id="XP_031019881.1">
    <property type="nucleotide sequence ID" value="XM_031156049.1"/>
</dbReference>
<evidence type="ECO:0000313" key="4">
    <source>
        <dbReference type="Proteomes" id="UP000253153"/>
    </source>
</evidence>
<reference evidence="3 4" key="1">
    <citation type="submission" date="2018-06" db="EMBL/GenBank/DDBJ databases">
        <title>Fusarium incarnatum-equiseti species complex species 28.</title>
        <authorList>
            <person name="Gardiner D.M."/>
        </authorList>
    </citation>
    <scope>NUCLEOTIDE SEQUENCE [LARGE SCALE GENOMIC DNA]</scope>
    <source>
        <strain evidence="3 4">FIESC_28</strain>
    </source>
</reference>
<feature type="region of interest" description="Disordered" evidence="1">
    <location>
        <begin position="37"/>
        <end position="114"/>
    </location>
</feature>
<protein>
    <submittedName>
        <fullName evidence="3">Uncharacterized protein</fullName>
    </submittedName>
</protein>
<organism evidence="3 4">
    <name type="scientific">Fusarium coffeatum</name>
    <dbReference type="NCBI Taxonomy" id="231269"/>
    <lineage>
        <taxon>Eukaryota</taxon>
        <taxon>Fungi</taxon>
        <taxon>Dikarya</taxon>
        <taxon>Ascomycota</taxon>
        <taxon>Pezizomycotina</taxon>
        <taxon>Sordariomycetes</taxon>
        <taxon>Hypocreomycetidae</taxon>
        <taxon>Hypocreales</taxon>
        <taxon>Nectriaceae</taxon>
        <taxon>Fusarium</taxon>
        <taxon>Fusarium incarnatum-equiseti species complex</taxon>
    </lineage>
</organism>
<proteinExistence type="predicted"/>
<feature type="transmembrane region" description="Helical" evidence="2">
    <location>
        <begin position="12"/>
        <end position="33"/>
    </location>
</feature>
<gene>
    <name evidence="3" type="ORF">FIESC28_01899</name>
</gene>
<feature type="compositionally biased region" description="Basic residues" evidence="1">
    <location>
        <begin position="49"/>
        <end position="60"/>
    </location>
</feature>
<sequence>MKAQVKTRNGILLSTLASFITYYLPLTTTRYLAAMSSVDNSEVSEPPTRHLRGGRVQKRRIPAEEEDEEGDGESSVQETAPKKRRPGRPKGSANKRKLSKAEQTRQKGEKREPW</sequence>